<keyword evidence="2" id="KW-0963">Cytoplasm</keyword>
<comment type="subcellular location">
    <subcellularLocation>
        <location evidence="1">Cytoplasm</location>
    </subcellularLocation>
</comment>
<dbReference type="Gene3D" id="1.20.1270.60">
    <property type="entry name" value="Arfaptin homology (AH) domain/BAR domain"/>
    <property type="match status" value="1"/>
</dbReference>
<evidence type="ECO:0000256" key="2">
    <source>
        <dbReference type="ARBA" id="ARBA00022490"/>
    </source>
</evidence>
<dbReference type="GO" id="GO:0005886">
    <property type="term" value="C:plasma membrane"/>
    <property type="evidence" value="ECO:0007669"/>
    <property type="project" value="TreeGrafter"/>
</dbReference>
<evidence type="ECO:0000256" key="1">
    <source>
        <dbReference type="ARBA" id="ARBA00004496"/>
    </source>
</evidence>
<reference evidence="5 6" key="1">
    <citation type="journal article" date="2014" name="Genome Biol. Evol.">
        <title>The secreted proteins of Achlya hypogyna and Thraustotheca clavata identify the ancestral oomycete secretome and reveal gene acquisitions by horizontal gene transfer.</title>
        <authorList>
            <person name="Misner I."/>
            <person name="Blouin N."/>
            <person name="Leonard G."/>
            <person name="Richards T.A."/>
            <person name="Lane C.E."/>
        </authorList>
    </citation>
    <scope>NUCLEOTIDE SEQUENCE [LARGE SCALE GENOMIC DNA]</scope>
    <source>
        <strain evidence="5 6">ATCC 48635</strain>
    </source>
</reference>
<keyword evidence="3" id="KW-0597">Phosphoprotein</keyword>
<keyword evidence="6" id="KW-1185">Reference proteome</keyword>
<name>A0A1V9Z7Z7_ACHHY</name>
<organism evidence="5 6">
    <name type="scientific">Achlya hypogyna</name>
    <name type="common">Oomycete</name>
    <name type="synonym">Protoachlya hypogyna</name>
    <dbReference type="NCBI Taxonomy" id="1202772"/>
    <lineage>
        <taxon>Eukaryota</taxon>
        <taxon>Sar</taxon>
        <taxon>Stramenopiles</taxon>
        <taxon>Oomycota</taxon>
        <taxon>Saprolegniomycetes</taxon>
        <taxon>Saprolegniales</taxon>
        <taxon>Achlyaceae</taxon>
        <taxon>Achlya</taxon>
    </lineage>
</organism>
<sequence length="431" mass="47091">MEAEATTVPGLSFATDLLFNVDAVHKHSERGLAVHSSLLGLLKGRVALEHYYAAELARLADAFKVDDDGSSLGAALASVKGQFRNVSAQHKSLAGSLDEDVLRPLDELFKTLTKKEATVAAATARVRKQTKALEDHFRKQHARMDRSFKDAAASYAQALEAGIPPRTIQQQFQADAGNNNSPRPPTSPIDSVKLVSWLLPNELQKKESLVGAAVKATESAEAARQECRQAYVGFEDARVAQFRSLQSLLTDYQHLAEHRITSISTGLRKHVVFESAALANLQYDWQMVTKPLDAVDADADLRVFILHHYRPVVPHMTVRDLCKVDTLPHPPRSHPFGLYDVTLRRYPLDTTGNTASVYGRLVTRDQRIFATEVKPATVPVVAAPIVAKAVQAAVACAIAAVKLENNHALKSPRDSDSDGRSESSESTHSAE</sequence>
<dbReference type="Proteomes" id="UP000243579">
    <property type="component" value="Unassembled WGS sequence"/>
</dbReference>
<dbReference type="AlphaFoldDB" id="A0A1V9Z7Z7"/>
<dbReference type="GO" id="GO:0043226">
    <property type="term" value="C:organelle"/>
    <property type="evidence" value="ECO:0007669"/>
    <property type="project" value="UniProtKB-ARBA"/>
</dbReference>
<evidence type="ECO:0008006" key="7">
    <source>
        <dbReference type="Google" id="ProtNLM"/>
    </source>
</evidence>
<evidence type="ECO:0000256" key="3">
    <source>
        <dbReference type="ARBA" id="ARBA00022553"/>
    </source>
</evidence>
<feature type="region of interest" description="Disordered" evidence="4">
    <location>
        <begin position="409"/>
        <end position="431"/>
    </location>
</feature>
<dbReference type="PANTHER" id="PTHR23065:SF7">
    <property type="entry name" value="NOSTRIN, ISOFORM H"/>
    <property type="match status" value="1"/>
</dbReference>
<dbReference type="InterPro" id="IPR027267">
    <property type="entry name" value="AH/BAR_dom_sf"/>
</dbReference>
<evidence type="ECO:0000313" key="5">
    <source>
        <dbReference type="EMBL" id="OQR93970.1"/>
    </source>
</evidence>
<accession>A0A1V9Z7Z7</accession>
<gene>
    <name evidence="5" type="ORF">ACHHYP_02007</name>
</gene>
<proteinExistence type="predicted"/>
<evidence type="ECO:0000313" key="6">
    <source>
        <dbReference type="Proteomes" id="UP000243579"/>
    </source>
</evidence>
<dbReference type="EMBL" id="JNBR01000385">
    <property type="protein sequence ID" value="OQR93970.1"/>
    <property type="molecule type" value="Genomic_DNA"/>
</dbReference>
<evidence type="ECO:0000256" key="4">
    <source>
        <dbReference type="SAM" id="MobiDB-lite"/>
    </source>
</evidence>
<dbReference type="SUPFAM" id="SSF103657">
    <property type="entry name" value="BAR/IMD domain-like"/>
    <property type="match status" value="1"/>
</dbReference>
<comment type="caution">
    <text evidence="5">The sequence shown here is derived from an EMBL/GenBank/DDBJ whole genome shotgun (WGS) entry which is preliminary data.</text>
</comment>
<protein>
    <recommendedName>
        <fullName evidence="7">FCH domain-containing protein</fullName>
    </recommendedName>
</protein>
<dbReference type="GO" id="GO:0005737">
    <property type="term" value="C:cytoplasm"/>
    <property type="evidence" value="ECO:0007669"/>
    <property type="project" value="TreeGrafter"/>
</dbReference>
<dbReference type="PANTHER" id="PTHR23065">
    <property type="entry name" value="PROLINE-SERINE-THREONINE PHOSPHATASE INTERACTING PROTEIN 1"/>
    <property type="match status" value="1"/>
</dbReference>
<dbReference type="OrthoDB" id="2155291at2759"/>